<dbReference type="Gene3D" id="3.20.20.100">
    <property type="entry name" value="NADP-dependent oxidoreductase domain"/>
    <property type="match status" value="1"/>
</dbReference>
<accession>A0A1F5SCL5</accession>
<dbReference type="CDD" id="cd19097">
    <property type="entry name" value="AKR_unchar"/>
    <property type="match status" value="1"/>
</dbReference>
<evidence type="ECO:0000259" key="1">
    <source>
        <dbReference type="Pfam" id="PF00248"/>
    </source>
</evidence>
<dbReference type="Pfam" id="PF00248">
    <property type="entry name" value="Aldo_ket_red"/>
    <property type="match status" value="1"/>
</dbReference>
<dbReference type="EMBL" id="MFFW01000022">
    <property type="protein sequence ID" value="OGF24389.1"/>
    <property type="molecule type" value="Genomic_DNA"/>
</dbReference>
<dbReference type="Proteomes" id="UP000178783">
    <property type="component" value="Unassembled WGS sequence"/>
</dbReference>
<dbReference type="GO" id="GO:0016491">
    <property type="term" value="F:oxidoreductase activity"/>
    <property type="evidence" value="ECO:0007669"/>
    <property type="project" value="InterPro"/>
</dbReference>
<name>A0A1F5SCL5_9BACT</name>
<sequence>MKNLINKLVLGTVQLGLDYGINNSSGRPFREEALMMLDWAYEKGITVFDTADSYGQAEEILGEFVRSRNLSGEIKIVTKFKPNLEVKNSLEKTMADQLRQSLKRLNSDYAAGYLLHDPGLIGKETIIKVMRGLKKAGLAKNIGVSIYEVEDAIYAAEHKGIDYIQVPYNILDQRLDKTDFFKLAEANGVTVFARSAFLQGLFFMPEEKIPASLAKVKIYLKELDRIIKKYGLSRLEAALMFSLNNDNIDYVVVGADNIRQLKEIIGLAAKQNDNPDCRRELKEQFNSVEKYIISPSLWKK</sequence>
<protein>
    <recommendedName>
        <fullName evidence="1">NADP-dependent oxidoreductase domain-containing protein</fullName>
    </recommendedName>
</protein>
<dbReference type="PANTHER" id="PTHR43312">
    <property type="entry name" value="D-THREO-ALDOSE 1-DEHYDROGENASE"/>
    <property type="match status" value="1"/>
</dbReference>
<evidence type="ECO:0000313" key="2">
    <source>
        <dbReference type="EMBL" id="OGF24389.1"/>
    </source>
</evidence>
<evidence type="ECO:0000313" key="3">
    <source>
        <dbReference type="Proteomes" id="UP000178783"/>
    </source>
</evidence>
<dbReference type="SUPFAM" id="SSF51430">
    <property type="entry name" value="NAD(P)-linked oxidoreductase"/>
    <property type="match status" value="1"/>
</dbReference>
<dbReference type="InterPro" id="IPR023210">
    <property type="entry name" value="NADP_OxRdtase_dom"/>
</dbReference>
<reference evidence="2 3" key="1">
    <citation type="journal article" date="2016" name="Nat. Commun.">
        <title>Thousands of microbial genomes shed light on interconnected biogeochemical processes in an aquifer system.</title>
        <authorList>
            <person name="Anantharaman K."/>
            <person name="Brown C.T."/>
            <person name="Hug L.A."/>
            <person name="Sharon I."/>
            <person name="Castelle C.J."/>
            <person name="Probst A.J."/>
            <person name="Thomas B.C."/>
            <person name="Singh A."/>
            <person name="Wilkins M.J."/>
            <person name="Karaoz U."/>
            <person name="Brodie E.L."/>
            <person name="Williams K.H."/>
            <person name="Hubbard S.S."/>
            <person name="Banfield J.F."/>
        </authorList>
    </citation>
    <scope>NUCLEOTIDE SEQUENCE [LARGE SCALE GENOMIC DNA]</scope>
</reference>
<dbReference type="InterPro" id="IPR020471">
    <property type="entry name" value="AKR"/>
</dbReference>
<dbReference type="InterPro" id="IPR053135">
    <property type="entry name" value="AKR2_Oxidoreductase"/>
</dbReference>
<dbReference type="PANTHER" id="PTHR43312:SF1">
    <property type="entry name" value="NADP-DEPENDENT OXIDOREDUCTASE DOMAIN-CONTAINING PROTEIN"/>
    <property type="match status" value="1"/>
</dbReference>
<dbReference type="AlphaFoldDB" id="A0A1F5SCL5"/>
<dbReference type="STRING" id="1797989.A3H66_01720"/>
<dbReference type="PRINTS" id="PR00069">
    <property type="entry name" value="ALDKETRDTASE"/>
</dbReference>
<organism evidence="2 3">
    <name type="scientific">Candidatus Falkowbacteria bacterium RIFCSPLOWO2_02_FULL_45_21</name>
    <dbReference type="NCBI Taxonomy" id="1797989"/>
    <lineage>
        <taxon>Bacteria</taxon>
        <taxon>Candidatus Falkowiibacteriota</taxon>
    </lineage>
</organism>
<dbReference type="InterPro" id="IPR036812">
    <property type="entry name" value="NAD(P)_OxRdtase_dom_sf"/>
</dbReference>
<comment type="caution">
    <text evidence="2">The sequence shown here is derived from an EMBL/GenBank/DDBJ whole genome shotgun (WGS) entry which is preliminary data.</text>
</comment>
<gene>
    <name evidence="2" type="ORF">A3H66_01720</name>
</gene>
<proteinExistence type="predicted"/>
<feature type="domain" description="NADP-dependent oxidoreductase" evidence="1">
    <location>
        <begin position="7"/>
        <end position="270"/>
    </location>
</feature>